<organism evidence="3 4">
    <name type="scientific">Fimbriiglobus ruber</name>
    <dbReference type="NCBI Taxonomy" id="1908690"/>
    <lineage>
        <taxon>Bacteria</taxon>
        <taxon>Pseudomonadati</taxon>
        <taxon>Planctomycetota</taxon>
        <taxon>Planctomycetia</taxon>
        <taxon>Gemmatales</taxon>
        <taxon>Gemmataceae</taxon>
        <taxon>Fimbriiglobus</taxon>
    </lineage>
</organism>
<dbReference type="SUPFAM" id="SSF53756">
    <property type="entry name" value="UDP-Glycosyltransferase/glycogen phosphorylase"/>
    <property type="match status" value="1"/>
</dbReference>
<comment type="caution">
    <text evidence="3">The sequence shown here is derived from an EMBL/GenBank/DDBJ whole genome shotgun (WGS) entry which is preliminary data.</text>
</comment>
<dbReference type="InterPro" id="IPR029044">
    <property type="entry name" value="Nucleotide-diphossugar_trans"/>
</dbReference>
<keyword evidence="4" id="KW-1185">Reference proteome</keyword>
<dbReference type="Proteomes" id="UP000214646">
    <property type="component" value="Unassembled WGS sequence"/>
</dbReference>
<feature type="domain" description="Galactosyltransferase C-terminal" evidence="2">
    <location>
        <begin position="598"/>
        <end position="639"/>
    </location>
</feature>
<keyword evidence="1 3" id="KW-0808">Transferase</keyword>
<dbReference type="PANTHER" id="PTHR45947:SF3">
    <property type="entry name" value="SULFOQUINOVOSYL TRANSFERASE SQD2"/>
    <property type="match status" value="1"/>
</dbReference>
<proteinExistence type="predicted"/>
<protein>
    <submittedName>
        <fullName evidence="3">Exopolysaccharide biosynthesis glycosyltransferase EpsF</fullName>
    </submittedName>
</protein>
<dbReference type="InterPro" id="IPR050194">
    <property type="entry name" value="Glycosyltransferase_grp1"/>
</dbReference>
<dbReference type="GO" id="GO:0016758">
    <property type="term" value="F:hexosyltransferase activity"/>
    <property type="evidence" value="ECO:0007669"/>
    <property type="project" value="TreeGrafter"/>
</dbReference>
<dbReference type="EMBL" id="NIDE01000014">
    <property type="protein sequence ID" value="OWK38135.1"/>
    <property type="molecule type" value="Genomic_DNA"/>
</dbReference>
<evidence type="ECO:0000259" key="2">
    <source>
        <dbReference type="Pfam" id="PF02709"/>
    </source>
</evidence>
<gene>
    <name evidence="3" type="ORF">FRUB_07255</name>
</gene>
<dbReference type="InterPro" id="IPR027791">
    <property type="entry name" value="Galactosyl_T_C"/>
</dbReference>
<dbReference type="AlphaFoldDB" id="A0A225DP48"/>
<dbReference type="SUPFAM" id="SSF53448">
    <property type="entry name" value="Nucleotide-diphospho-sugar transferases"/>
    <property type="match status" value="1"/>
</dbReference>
<dbReference type="Pfam" id="PF02709">
    <property type="entry name" value="Glyco_transf_7C"/>
    <property type="match status" value="1"/>
</dbReference>
<dbReference type="Pfam" id="PF13692">
    <property type="entry name" value="Glyco_trans_1_4"/>
    <property type="match status" value="1"/>
</dbReference>
<dbReference type="Gene3D" id="3.90.550.10">
    <property type="entry name" value="Spore Coat Polysaccharide Biosynthesis Protein SpsA, Chain A"/>
    <property type="match status" value="1"/>
</dbReference>
<dbReference type="PANTHER" id="PTHR45947">
    <property type="entry name" value="SULFOQUINOVOSYL TRANSFERASE SQD2"/>
    <property type="match status" value="1"/>
</dbReference>
<name>A0A225DP48_9BACT</name>
<sequence>MTPDPVPGTRPVRVMVVSLLFNWPSTGGGNVHTAELTKYLAAAGYDVRHLYARFEPWGIGRVTDPTPYPAEAIEFSPSNWTAPEILARFRQAIDQIDPDWVILTDSWNLKPLMAEVAGGRPYILRLQALECLCPLNNVRLVPDDGGRLVQCTRHQLATPGECRRCVRSKDYFSGELHRAERELSGVGTAGYQTALFRAFEQARAVLVVNPLTAAMIEPYARDVRVVTSGMDPDRFPWPFPAERLPAGTPGVVRILFAGLTDEWTKGFHVLRDACAKLWRVRQDFELVVTGEALPEKADAFARYIGWQSQTDLPVWIAGVDVIAVPAVAQEALGRTAVEAMAAGRPVVASRLGGLPYTVLDGATGLLYTPGDATDLAAKLTQLLDDPDLRARLGTAGRRRFEEHYAWPVVIDTHYRPLLGPAHKPAERPVAEIIQPSESPSTDSAPLPKIGCVLAVRERPADQIERTLQTYRWQTYQPSDRVLLDFGSSPMRAAAYRDLCGRYGWRYLSTDPVPARWNSSTAYNLAVAALNDDVEVVFKSDADVLLSPNVLATAARFGRTAFCQFQYITVPRDTPCPANFNDPTELRTLFKATGKERASVGQGLFSCPVAWFHRVGGFDLNYRVWGYEDNDLRARAERSGPVIEVGWRDALLLHQWHQPSPDAGPAVENRLYFEYMREAGSFVRNDGRPHPPGFTVRVADGPQTSRPAPDKRWTVVVATRSTSDDLYQLSGEFLRFDTGGPTHRVRITGADATEYFRQLAALDANWVVNVAEDAFLLDPPGLMDLICRMDAGGYAACGVPDGGVIPGHRHNPVACSALFNVFDLRRVGPVWADWDRVRNLRHRPEFERAVAPFANRTAFQFDNFWPYYGVFFSLLEAGEKILYLDAAGWQDGLGTIVHNADGRELLLRIDSDRPDTSDVAIHRRGEATEYARQCQARRVVFPRRAYQWLA</sequence>
<dbReference type="Gene3D" id="3.40.50.2000">
    <property type="entry name" value="Glycogen Phosphorylase B"/>
    <property type="match status" value="3"/>
</dbReference>
<dbReference type="CDD" id="cd03801">
    <property type="entry name" value="GT4_PimA-like"/>
    <property type="match status" value="1"/>
</dbReference>
<evidence type="ECO:0000313" key="4">
    <source>
        <dbReference type="Proteomes" id="UP000214646"/>
    </source>
</evidence>
<evidence type="ECO:0000256" key="1">
    <source>
        <dbReference type="ARBA" id="ARBA00022679"/>
    </source>
</evidence>
<accession>A0A225DP48</accession>
<evidence type="ECO:0000313" key="3">
    <source>
        <dbReference type="EMBL" id="OWK38135.1"/>
    </source>
</evidence>
<reference evidence="4" key="1">
    <citation type="submission" date="2017-06" db="EMBL/GenBank/DDBJ databases">
        <title>Genome analysis of Fimbriiglobus ruber SP5, the first member of the order Planctomycetales with confirmed chitinolytic capability.</title>
        <authorList>
            <person name="Ravin N.V."/>
            <person name="Rakitin A.L."/>
            <person name="Ivanova A.A."/>
            <person name="Beletsky A.V."/>
            <person name="Kulichevskaya I.S."/>
            <person name="Mardanov A.V."/>
            <person name="Dedysh S.N."/>
        </authorList>
    </citation>
    <scope>NUCLEOTIDE SEQUENCE [LARGE SCALE GENOMIC DNA]</scope>
    <source>
        <strain evidence="4">SP5</strain>
    </source>
</reference>